<dbReference type="EMBL" id="BOQL01000030">
    <property type="protein sequence ID" value="GIM70262.1"/>
    <property type="molecule type" value="Genomic_DNA"/>
</dbReference>
<dbReference type="Pfam" id="PF03861">
    <property type="entry name" value="ANTAR"/>
    <property type="match status" value="1"/>
</dbReference>
<dbReference type="PIRSF" id="PIRSF036625">
    <property type="entry name" value="GAF_ANTAR"/>
    <property type="match status" value="1"/>
</dbReference>
<dbReference type="PROSITE" id="PS50921">
    <property type="entry name" value="ANTAR"/>
    <property type="match status" value="1"/>
</dbReference>
<dbReference type="Gene3D" id="1.10.10.10">
    <property type="entry name" value="Winged helix-like DNA-binding domain superfamily/Winged helix DNA-binding domain"/>
    <property type="match status" value="1"/>
</dbReference>
<proteinExistence type="predicted"/>
<dbReference type="SUPFAM" id="SSF55781">
    <property type="entry name" value="GAF domain-like"/>
    <property type="match status" value="1"/>
</dbReference>
<accession>A0A919SEP2</accession>
<dbReference type="Proteomes" id="UP000681340">
    <property type="component" value="Unassembled WGS sequence"/>
</dbReference>
<dbReference type="GO" id="GO:0003723">
    <property type="term" value="F:RNA binding"/>
    <property type="evidence" value="ECO:0007669"/>
    <property type="project" value="InterPro"/>
</dbReference>
<evidence type="ECO:0000256" key="2">
    <source>
        <dbReference type="ARBA" id="ARBA00023163"/>
    </source>
</evidence>
<evidence type="ECO:0000313" key="4">
    <source>
        <dbReference type="EMBL" id="GIM70262.1"/>
    </source>
</evidence>
<name>A0A919SEP2_9ACTN</name>
<organism evidence="4 5">
    <name type="scientific">Actinoplanes auranticolor</name>
    <dbReference type="NCBI Taxonomy" id="47988"/>
    <lineage>
        <taxon>Bacteria</taxon>
        <taxon>Bacillati</taxon>
        <taxon>Actinomycetota</taxon>
        <taxon>Actinomycetes</taxon>
        <taxon>Micromonosporales</taxon>
        <taxon>Micromonosporaceae</taxon>
        <taxon>Actinoplanes</taxon>
    </lineage>
</organism>
<dbReference type="InterPro" id="IPR029016">
    <property type="entry name" value="GAF-like_dom_sf"/>
</dbReference>
<evidence type="ECO:0000313" key="5">
    <source>
        <dbReference type="Proteomes" id="UP000681340"/>
    </source>
</evidence>
<keyword evidence="5" id="KW-1185">Reference proteome</keyword>
<dbReference type="InterPro" id="IPR036388">
    <property type="entry name" value="WH-like_DNA-bd_sf"/>
</dbReference>
<evidence type="ECO:0000259" key="3">
    <source>
        <dbReference type="PROSITE" id="PS50921"/>
    </source>
</evidence>
<dbReference type="InterPro" id="IPR012074">
    <property type="entry name" value="GAF_ANTAR"/>
</dbReference>
<reference evidence="4" key="1">
    <citation type="submission" date="2021-03" db="EMBL/GenBank/DDBJ databases">
        <title>Whole genome shotgun sequence of Actinoplanes auranticolor NBRC 12245.</title>
        <authorList>
            <person name="Komaki H."/>
            <person name="Tamura T."/>
        </authorList>
    </citation>
    <scope>NUCLEOTIDE SEQUENCE</scope>
    <source>
        <strain evidence="4">NBRC 12245</strain>
    </source>
</reference>
<dbReference type="InterPro" id="IPR003018">
    <property type="entry name" value="GAF"/>
</dbReference>
<dbReference type="RefSeq" id="WP_281421001.1">
    <property type="nucleotide sequence ID" value="NZ_BOQL01000030.1"/>
</dbReference>
<protein>
    <submittedName>
        <fullName evidence="4">GAF domain-containing protein</fullName>
    </submittedName>
</protein>
<comment type="caution">
    <text evidence="4">The sequence shown here is derived from an EMBL/GenBank/DDBJ whole genome shotgun (WGS) entry which is preliminary data.</text>
</comment>
<feature type="domain" description="ANTAR" evidence="3">
    <location>
        <begin position="143"/>
        <end position="204"/>
    </location>
</feature>
<dbReference type="Pfam" id="PF13185">
    <property type="entry name" value="GAF_2"/>
    <property type="match status" value="1"/>
</dbReference>
<dbReference type="AlphaFoldDB" id="A0A919SEP2"/>
<sequence>MDLGAGDRVDRLRHLCRLAMRMLPASGAGLSVVARDSQVSLLAAADPVSQRLEELQFVLGEGPCVDASADRSPVLVADLAGEGLQRWPAYASAVLEAGMCAVFAFPLQIGAAQLGVLDLFRAGAGSLTGAELERALTLADRAVTVLLTDGPDGDEPLGATTELFQAQGMVMVQIGGTLPEAMARIRAYAYARDRRLADVARAIVARELRFERDG</sequence>
<keyword evidence="2" id="KW-0804">Transcription</keyword>
<keyword evidence="1" id="KW-0805">Transcription regulation</keyword>
<dbReference type="InterPro" id="IPR005561">
    <property type="entry name" value="ANTAR"/>
</dbReference>
<gene>
    <name evidence="4" type="ORF">Aau02nite_40190</name>
</gene>
<dbReference type="Gene3D" id="3.30.450.40">
    <property type="match status" value="1"/>
</dbReference>
<evidence type="ECO:0000256" key="1">
    <source>
        <dbReference type="ARBA" id="ARBA00023015"/>
    </source>
</evidence>